<dbReference type="PRINTS" id="PR01848">
    <property type="entry name" value="U2AUXFACTOR"/>
</dbReference>
<proteinExistence type="predicted"/>
<dbReference type="OrthoDB" id="423462at2759"/>
<sequence>MILIRTCTFYWKIGACRLGDRCSHLHQKPAYSQTIMIRHMYPNPKGAHFVDENGILRPFSQEFIKEWFENFYADIFKELETKNGIKIEDLYICDNTCEHMFGNVYISLASIPDAQKCYELLKGKYHAGRLLTPEYSPVLDFSEAKCKLFDRGGEEHCPKGANCNNLHVLRPSEELAKHLFGERYESYKQ</sequence>
<dbReference type="AlphaFoldDB" id="D2V9I7"/>
<dbReference type="InParanoid" id="D2V9I7"/>
<evidence type="ECO:0000256" key="4">
    <source>
        <dbReference type="ARBA" id="ARBA00022833"/>
    </source>
</evidence>
<protein>
    <submittedName>
        <fullName evidence="7">Predicted protein</fullName>
    </submittedName>
</protein>
<dbReference type="CDD" id="cd12287">
    <property type="entry name" value="RRM_U2AF35_like"/>
    <property type="match status" value="1"/>
</dbReference>
<evidence type="ECO:0000313" key="8">
    <source>
        <dbReference type="Proteomes" id="UP000006671"/>
    </source>
</evidence>
<dbReference type="SUPFAM" id="SSF90229">
    <property type="entry name" value="CCCH zinc finger"/>
    <property type="match status" value="1"/>
</dbReference>
<evidence type="ECO:0000256" key="3">
    <source>
        <dbReference type="ARBA" id="ARBA00022771"/>
    </source>
</evidence>
<dbReference type="GO" id="GO:0003723">
    <property type="term" value="F:RNA binding"/>
    <property type="evidence" value="ECO:0007669"/>
    <property type="project" value="InterPro"/>
</dbReference>
<dbReference type="PANTHER" id="PTHR12620">
    <property type="entry name" value="U2 SNRNP AUXILIARY FACTOR, SMALL SUBUNIT"/>
    <property type="match status" value="1"/>
</dbReference>
<feature type="zinc finger region" description="C3H1-type" evidence="5">
    <location>
        <begin position="6"/>
        <end position="29"/>
    </location>
</feature>
<evidence type="ECO:0000259" key="6">
    <source>
        <dbReference type="PROSITE" id="PS50103"/>
    </source>
</evidence>
<feature type="domain" description="C3H1-type" evidence="6">
    <location>
        <begin position="140"/>
        <end position="170"/>
    </location>
</feature>
<dbReference type="SUPFAM" id="SSF54928">
    <property type="entry name" value="RNA-binding domain, RBD"/>
    <property type="match status" value="1"/>
</dbReference>
<keyword evidence="2" id="KW-0677">Repeat</keyword>
<reference evidence="7 8" key="1">
    <citation type="journal article" date="2010" name="Cell">
        <title>The genome of Naegleria gruberi illuminates early eukaryotic versatility.</title>
        <authorList>
            <person name="Fritz-Laylin L.K."/>
            <person name="Prochnik S.E."/>
            <person name="Ginger M.L."/>
            <person name="Dacks J.B."/>
            <person name="Carpenter M.L."/>
            <person name="Field M.C."/>
            <person name="Kuo A."/>
            <person name="Paredez A."/>
            <person name="Chapman J."/>
            <person name="Pham J."/>
            <person name="Shu S."/>
            <person name="Neupane R."/>
            <person name="Cipriano M."/>
            <person name="Mancuso J."/>
            <person name="Tu H."/>
            <person name="Salamov A."/>
            <person name="Lindquist E."/>
            <person name="Shapiro H."/>
            <person name="Lucas S."/>
            <person name="Grigoriev I.V."/>
            <person name="Cande W.Z."/>
            <person name="Fulton C."/>
            <person name="Rokhsar D.S."/>
            <person name="Dawson S.C."/>
        </authorList>
    </citation>
    <scope>NUCLEOTIDE SEQUENCE [LARGE SCALE GENOMIC DNA]</scope>
    <source>
        <strain evidence="7 8">NEG-M</strain>
    </source>
</reference>
<dbReference type="Proteomes" id="UP000006671">
    <property type="component" value="Unassembled WGS sequence"/>
</dbReference>
<accession>D2V9I7</accession>
<keyword evidence="4 5" id="KW-0862">Zinc</keyword>
<keyword evidence="3 5" id="KW-0863">Zinc-finger</keyword>
<dbReference type="GO" id="GO:0000398">
    <property type="term" value="P:mRNA splicing, via spliceosome"/>
    <property type="evidence" value="ECO:0007669"/>
    <property type="project" value="InterPro"/>
</dbReference>
<keyword evidence="8" id="KW-1185">Reference proteome</keyword>
<keyword evidence="1 5" id="KW-0479">Metal-binding</keyword>
<name>D2V9I7_NAEGR</name>
<evidence type="ECO:0000256" key="5">
    <source>
        <dbReference type="PROSITE-ProRule" id="PRU00723"/>
    </source>
</evidence>
<dbReference type="InterPro" id="IPR035979">
    <property type="entry name" value="RBD_domain_sf"/>
</dbReference>
<feature type="domain" description="C3H1-type" evidence="6">
    <location>
        <begin position="6"/>
        <end position="29"/>
    </location>
</feature>
<dbReference type="Gene3D" id="3.30.70.330">
    <property type="match status" value="1"/>
</dbReference>
<dbReference type="SMART" id="SM00356">
    <property type="entry name" value="ZnF_C3H1"/>
    <property type="match status" value="2"/>
</dbReference>
<organism evidence="8">
    <name type="scientific">Naegleria gruberi</name>
    <name type="common">Amoeba</name>
    <dbReference type="NCBI Taxonomy" id="5762"/>
    <lineage>
        <taxon>Eukaryota</taxon>
        <taxon>Discoba</taxon>
        <taxon>Heterolobosea</taxon>
        <taxon>Tetramitia</taxon>
        <taxon>Eutetramitia</taxon>
        <taxon>Vahlkampfiidae</taxon>
        <taxon>Naegleria</taxon>
    </lineage>
</organism>
<dbReference type="InterPro" id="IPR012677">
    <property type="entry name" value="Nucleotide-bd_a/b_plait_sf"/>
</dbReference>
<evidence type="ECO:0000313" key="7">
    <source>
        <dbReference type="EMBL" id="EFC46467.1"/>
    </source>
</evidence>
<evidence type="ECO:0000256" key="2">
    <source>
        <dbReference type="ARBA" id="ARBA00022737"/>
    </source>
</evidence>
<dbReference type="PROSITE" id="PS50103">
    <property type="entry name" value="ZF_C3H1"/>
    <property type="match status" value="2"/>
</dbReference>
<dbReference type="GO" id="GO:0089701">
    <property type="term" value="C:U2AF complex"/>
    <property type="evidence" value="ECO:0007669"/>
    <property type="project" value="InterPro"/>
</dbReference>
<dbReference type="InterPro" id="IPR009145">
    <property type="entry name" value="U2AF_small"/>
</dbReference>
<dbReference type="FunCoup" id="D2V9I7">
    <property type="interactions" value="427"/>
</dbReference>
<dbReference type="InterPro" id="IPR036855">
    <property type="entry name" value="Znf_CCCH_sf"/>
</dbReference>
<feature type="zinc finger region" description="C3H1-type" evidence="5">
    <location>
        <begin position="140"/>
        <end position="170"/>
    </location>
</feature>
<dbReference type="OMA" id="MIDTRQA"/>
<dbReference type="KEGG" id="ngr:NAEGRDRAFT_32153"/>
<evidence type="ECO:0000256" key="1">
    <source>
        <dbReference type="ARBA" id="ARBA00022723"/>
    </source>
</evidence>
<dbReference type="eggNOG" id="KOG2202">
    <property type="taxonomic scope" value="Eukaryota"/>
</dbReference>
<dbReference type="VEuPathDB" id="AmoebaDB:NAEGRDRAFT_32153"/>
<dbReference type="STRING" id="5762.D2V9I7"/>
<dbReference type="EMBL" id="GG738858">
    <property type="protein sequence ID" value="EFC46467.1"/>
    <property type="molecule type" value="Genomic_DNA"/>
</dbReference>
<gene>
    <name evidence="7" type="ORF">NAEGRDRAFT_32153</name>
</gene>
<dbReference type="GO" id="GO:0008270">
    <property type="term" value="F:zinc ion binding"/>
    <property type="evidence" value="ECO:0007669"/>
    <property type="project" value="UniProtKB-KW"/>
</dbReference>
<dbReference type="GeneID" id="8859836"/>
<feature type="non-terminal residue" evidence="7">
    <location>
        <position position="189"/>
    </location>
</feature>
<dbReference type="InterPro" id="IPR000571">
    <property type="entry name" value="Znf_CCCH"/>
</dbReference>
<dbReference type="RefSeq" id="XP_002679211.1">
    <property type="nucleotide sequence ID" value="XM_002679165.1"/>
</dbReference>